<dbReference type="AlphaFoldDB" id="A0A8G2BKP5"/>
<dbReference type="Gene3D" id="3.40.50.1100">
    <property type="match status" value="2"/>
</dbReference>
<keyword evidence="5" id="KW-1185">Reference proteome</keyword>
<evidence type="ECO:0000313" key="4">
    <source>
        <dbReference type="EMBL" id="SDG16922.1"/>
    </source>
</evidence>
<dbReference type="EMBL" id="FNBW01000011">
    <property type="protein sequence ID" value="SDG16922.1"/>
    <property type="molecule type" value="Genomic_DNA"/>
</dbReference>
<evidence type="ECO:0000259" key="3">
    <source>
        <dbReference type="Pfam" id="PF00291"/>
    </source>
</evidence>
<gene>
    <name evidence="4" type="ORF">SAMN05660686_03597</name>
</gene>
<dbReference type="SUPFAM" id="SSF53686">
    <property type="entry name" value="Tryptophan synthase beta subunit-like PLP-dependent enzymes"/>
    <property type="match status" value="1"/>
</dbReference>
<dbReference type="PANTHER" id="PTHR42937">
    <property type="match status" value="1"/>
</dbReference>
<accession>A0A8G2BKP5</accession>
<reference evidence="4 5" key="1">
    <citation type="submission" date="2016-10" db="EMBL/GenBank/DDBJ databases">
        <authorList>
            <person name="Varghese N."/>
            <person name="Submissions S."/>
        </authorList>
    </citation>
    <scope>NUCLEOTIDE SEQUENCE [LARGE SCALE GENOMIC DNA]</scope>
    <source>
        <strain evidence="4 5">DSM 18839</strain>
    </source>
</reference>
<dbReference type="InterPro" id="IPR001926">
    <property type="entry name" value="TrpB-like_PALP"/>
</dbReference>
<dbReference type="PANTHER" id="PTHR42937:SF1">
    <property type="entry name" value="DIAMINOPROPIONATE AMMONIA-LYASE"/>
    <property type="match status" value="1"/>
</dbReference>
<dbReference type="Proteomes" id="UP000198615">
    <property type="component" value="Unassembled WGS sequence"/>
</dbReference>
<comment type="cofactor">
    <cofactor evidence="1">
        <name>pyridoxal 5'-phosphate</name>
        <dbReference type="ChEBI" id="CHEBI:597326"/>
    </cofactor>
</comment>
<dbReference type="Pfam" id="PF00291">
    <property type="entry name" value="PALP"/>
    <property type="match status" value="1"/>
</dbReference>
<feature type="domain" description="Tryptophan synthase beta chain-like PALP" evidence="3">
    <location>
        <begin position="2"/>
        <end position="297"/>
    </location>
</feature>
<dbReference type="InterPro" id="IPR036052">
    <property type="entry name" value="TrpB-like_PALP_sf"/>
</dbReference>
<comment type="caution">
    <text evidence="4">The sequence shown here is derived from an EMBL/GenBank/DDBJ whole genome shotgun (WGS) entry which is preliminary data.</text>
</comment>
<sequence>MGVRKLWVKDESQRMGLGSFKALGGAFAVVQMISDAAGGAGIRTPAARATAAAMTFVTASAGNHGLSLAAGAHLFGASACIVLSASVPESFADRIRRAGGDVYRAGDTYEESVASAEYLARTNGWLLLADGSWPGYTERPALVMEGYTVIAEECRQSFEQENAWPSQVVLQAGVGGMAAALAGHIRDAWAVQPNITVVEPDRAACLQESARAGKLTRATGALSNMGRLDCKDASLLAYESLRGDADTFVSISDHEATIAADRLREVGHPTTPSGAAGFAALAHLDLSDQDRCLIILSEGPEDLP</sequence>
<organism evidence="4 5">
    <name type="scientific">Thalassobaculum litoreum DSM 18839</name>
    <dbReference type="NCBI Taxonomy" id="1123362"/>
    <lineage>
        <taxon>Bacteria</taxon>
        <taxon>Pseudomonadati</taxon>
        <taxon>Pseudomonadota</taxon>
        <taxon>Alphaproteobacteria</taxon>
        <taxon>Rhodospirillales</taxon>
        <taxon>Thalassobaculaceae</taxon>
        <taxon>Thalassobaculum</taxon>
    </lineage>
</organism>
<evidence type="ECO:0000313" key="5">
    <source>
        <dbReference type="Proteomes" id="UP000198615"/>
    </source>
</evidence>
<name>A0A8G2BKP5_9PROT</name>
<protein>
    <submittedName>
        <fullName evidence="4">Diaminopropionate ammonia-lyase</fullName>
    </submittedName>
</protein>
<evidence type="ECO:0000256" key="1">
    <source>
        <dbReference type="ARBA" id="ARBA00001933"/>
    </source>
</evidence>
<keyword evidence="4" id="KW-0456">Lyase</keyword>
<keyword evidence="2" id="KW-0663">Pyridoxal phosphate</keyword>
<proteinExistence type="predicted"/>
<evidence type="ECO:0000256" key="2">
    <source>
        <dbReference type="ARBA" id="ARBA00022898"/>
    </source>
</evidence>
<dbReference type="GO" id="GO:0016829">
    <property type="term" value="F:lyase activity"/>
    <property type="evidence" value="ECO:0007669"/>
    <property type="project" value="UniProtKB-KW"/>
</dbReference>